<evidence type="ECO:0000313" key="1">
    <source>
        <dbReference type="EMBL" id="TGD29754.1"/>
    </source>
</evidence>
<dbReference type="SUPFAM" id="SSF55874">
    <property type="entry name" value="ATPase domain of HSP90 chaperone/DNA topoisomerase II/histidine kinase"/>
    <property type="match status" value="1"/>
</dbReference>
<dbReference type="AlphaFoldDB" id="A0A659S143"/>
<organism evidence="1 2">
    <name type="scientific">Salmonella enterica subsp. enterica serovar Poona</name>
    <dbReference type="NCBI Taxonomy" id="436295"/>
    <lineage>
        <taxon>Bacteria</taxon>
        <taxon>Pseudomonadati</taxon>
        <taxon>Pseudomonadota</taxon>
        <taxon>Gammaproteobacteria</taxon>
        <taxon>Enterobacterales</taxon>
        <taxon>Enterobacteriaceae</taxon>
        <taxon>Salmonella</taxon>
    </lineage>
</organism>
<sequence>SGCGLPALALPRIFDRGNSLPRENGRKSSGLGRAFVSEAARLLNGEVTLCNRPEAGVRASLTHNRPLRYVQIMPNSPSYT</sequence>
<feature type="non-terminal residue" evidence="1">
    <location>
        <position position="80"/>
    </location>
</feature>
<name>A0A659S143_SALET</name>
<dbReference type="EMBL" id="PYKK01001336">
    <property type="protein sequence ID" value="TGD29754.1"/>
    <property type="molecule type" value="Genomic_DNA"/>
</dbReference>
<feature type="non-terminal residue" evidence="1">
    <location>
        <position position="1"/>
    </location>
</feature>
<gene>
    <name evidence="1" type="ORF">C9F10_19310</name>
</gene>
<reference evidence="1 2" key="1">
    <citation type="submission" date="2018-03" db="EMBL/GenBank/DDBJ databases">
        <title>Non-Typhoidal Salmonella genome sequencing and assembly.</title>
        <authorList>
            <person name="Matchawe C."/>
        </authorList>
    </citation>
    <scope>NUCLEOTIDE SEQUENCE [LARGE SCALE GENOMIC DNA]</scope>
    <source>
        <strain evidence="1 2">8EV</strain>
    </source>
</reference>
<proteinExistence type="predicted"/>
<dbReference type="Proteomes" id="UP000297989">
    <property type="component" value="Unassembled WGS sequence"/>
</dbReference>
<dbReference type="InterPro" id="IPR036890">
    <property type="entry name" value="HATPase_C_sf"/>
</dbReference>
<protein>
    <submittedName>
        <fullName evidence="1">Uncharacterized protein</fullName>
    </submittedName>
</protein>
<dbReference type="Gene3D" id="3.30.565.10">
    <property type="entry name" value="Histidine kinase-like ATPase, C-terminal domain"/>
    <property type="match status" value="1"/>
</dbReference>
<evidence type="ECO:0000313" key="2">
    <source>
        <dbReference type="Proteomes" id="UP000297989"/>
    </source>
</evidence>
<accession>A0A659S143</accession>
<comment type="caution">
    <text evidence="1">The sequence shown here is derived from an EMBL/GenBank/DDBJ whole genome shotgun (WGS) entry which is preliminary data.</text>
</comment>